<evidence type="ECO:0000256" key="5">
    <source>
        <dbReference type="ARBA" id="ARBA00023157"/>
    </source>
</evidence>
<feature type="chain" id="PRO_5045205976" evidence="7">
    <location>
        <begin position="19"/>
        <end position="161"/>
    </location>
</feature>
<dbReference type="PROSITE" id="PS51296">
    <property type="entry name" value="RIESKE"/>
    <property type="match status" value="1"/>
</dbReference>
<dbReference type="SUPFAM" id="SSF50022">
    <property type="entry name" value="ISP domain"/>
    <property type="match status" value="1"/>
</dbReference>
<dbReference type="Gene3D" id="2.102.10.10">
    <property type="entry name" value="Rieske [2Fe-2S] iron-sulphur domain"/>
    <property type="match status" value="1"/>
</dbReference>
<dbReference type="InterPro" id="IPR017941">
    <property type="entry name" value="Rieske_2Fe-2S"/>
</dbReference>
<evidence type="ECO:0000256" key="6">
    <source>
        <dbReference type="SAM" id="MobiDB-lite"/>
    </source>
</evidence>
<keyword evidence="1" id="KW-0001">2Fe-2S</keyword>
<evidence type="ECO:0000256" key="4">
    <source>
        <dbReference type="ARBA" id="ARBA00023014"/>
    </source>
</evidence>
<sequence>MSPITRRRLLTGAGTAVAACCAAGCATYGTPRDTAAPAATGPAPAPDPAPAPASEPAVPAAQPQSAQQGLAATADIPVGGGRVFSGEGVVVTQPQPGTFVGFDATCPHAGCLVDQVTDSGISCPCHGSVFGAADGAPLDGPAKAPLQERPVRVEGDRIVLA</sequence>
<dbReference type="Pfam" id="PF00355">
    <property type="entry name" value="Rieske"/>
    <property type="match status" value="1"/>
</dbReference>
<dbReference type="CDD" id="cd03467">
    <property type="entry name" value="Rieske"/>
    <property type="match status" value="1"/>
</dbReference>
<dbReference type="RefSeq" id="WP_210024556.1">
    <property type="nucleotide sequence ID" value="NZ_JAGINU010000001.1"/>
</dbReference>
<evidence type="ECO:0000259" key="8">
    <source>
        <dbReference type="PROSITE" id="PS51296"/>
    </source>
</evidence>
<evidence type="ECO:0000256" key="2">
    <source>
        <dbReference type="ARBA" id="ARBA00022723"/>
    </source>
</evidence>
<dbReference type="PROSITE" id="PS51318">
    <property type="entry name" value="TAT"/>
    <property type="match status" value="1"/>
</dbReference>
<keyword evidence="3" id="KW-0408">Iron</keyword>
<dbReference type="InterPro" id="IPR006311">
    <property type="entry name" value="TAT_signal"/>
</dbReference>
<dbReference type="EMBL" id="JAGINU010000001">
    <property type="protein sequence ID" value="MBP2364513.1"/>
    <property type="molecule type" value="Genomic_DNA"/>
</dbReference>
<name>A0ABS4VKR4_9PSEU</name>
<keyword evidence="2" id="KW-0479">Metal-binding</keyword>
<evidence type="ECO:0000256" key="1">
    <source>
        <dbReference type="ARBA" id="ARBA00022714"/>
    </source>
</evidence>
<comment type="caution">
    <text evidence="9">The sequence shown here is derived from an EMBL/GenBank/DDBJ whole genome shotgun (WGS) entry which is preliminary data.</text>
</comment>
<protein>
    <submittedName>
        <fullName evidence="9">Nitrite reductase/ring-hydroxylating ferredoxin subunit</fullName>
    </submittedName>
</protein>
<evidence type="ECO:0000313" key="10">
    <source>
        <dbReference type="Proteomes" id="UP001519295"/>
    </source>
</evidence>
<keyword evidence="4" id="KW-0411">Iron-sulfur</keyword>
<accession>A0ABS4VKR4</accession>
<evidence type="ECO:0000256" key="3">
    <source>
        <dbReference type="ARBA" id="ARBA00023004"/>
    </source>
</evidence>
<keyword evidence="10" id="KW-1185">Reference proteome</keyword>
<dbReference type="InterPro" id="IPR005805">
    <property type="entry name" value="Rieske_Fe-S_prot_C"/>
</dbReference>
<feature type="compositionally biased region" description="Pro residues" evidence="6">
    <location>
        <begin position="43"/>
        <end position="53"/>
    </location>
</feature>
<feature type="domain" description="Rieske" evidence="8">
    <location>
        <begin position="68"/>
        <end position="160"/>
    </location>
</feature>
<dbReference type="PROSITE" id="PS51257">
    <property type="entry name" value="PROKAR_LIPOPROTEIN"/>
    <property type="match status" value="1"/>
</dbReference>
<gene>
    <name evidence="9" type="ORF">JOF36_000209</name>
</gene>
<feature type="compositionally biased region" description="Low complexity" evidence="6">
    <location>
        <begin position="54"/>
        <end position="72"/>
    </location>
</feature>
<reference evidence="9 10" key="1">
    <citation type="submission" date="2021-03" db="EMBL/GenBank/DDBJ databases">
        <title>Sequencing the genomes of 1000 actinobacteria strains.</title>
        <authorList>
            <person name="Klenk H.-P."/>
        </authorList>
    </citation>
    <scope>NUCLEOTIDE SEQUENCE [LARGE SCALE GENOMIC DNA]</scope>
    <source>
        <strain evidence="9 10">DSM 45256</strain>
    </source>
</reference>
<organism evidence="9 10">
    <name type="scientific">Pseudonocardia parietis</name>
    <dbReference type="NCBI Taxonomy" id="570936"/>
    <lineage>
        <taxon>Bacteria</taxon>
        <taxon>Bacillati</taxon>
        <taxon>Actinomycetota</taxon>
        <taxon>Actinomycetes</taxon>
        <taxon>Pseudonocardiales</taxon>
        <taxon>Pseudonocardiaceae</taxon>
        <taxon>Pseudonocardia</taxon>
    </lineage>
</organism>
<keyword evidence="5" id="KW-1015">Disulfide bond</keyword>
<feature type="region of interest" description="Disordered" evidence="6">
    <location>
        <begin position="34"/>
        <end position="77"/>
    </location>
</feature>
<keyword evidence="7" id="KW-0732">Signal</keyword>
<evidence type="ECO:0000256" key="7">
    <source>
        <dbReference type="SAM" id="SignalP"/>
    </source>
</evidence>
<feature type="signal peptide" evidence="7">
    <location>
        <begin position="1"/>
        <end position="18"/>
    </location>
</feature>
<dbReference type="Proteomes" id="UP001519295">
    <property type="component" value="Unassembled WGS sequence"/>
</dbReference>
<dbReference type="InterPro" id="IPR036922">
    <property type="entry name" value="Rieske_2Fe-2S_sf"/>
</dbReference>
<proteinExistence type="predicted"/>
<evidence type="ECO:0000313" key="9">
    <source>
        <dbReference type="EMBL" id="MBP2364513.1"/>
    </source>
</evidence>
<dbReference type="PRINTS" id="PR00162">
    <property type="entry name" value="RIESKE"/>
</dbReference>